<dbReference type="CDD" id="cd04202">
    <property type="entry name" value="CuRO_D2_2dMcoN_like"/>
    <property type="match status" value="1"/>
</dbReference>
<proteinExistence type="predicted"/>
<keyword evidence="2" id="KW-0560">Oxidoreductase</keyword>
<gene>
    <name evidence="8" type="ORF">JY572_21340</name>
</gene>
<dbReference type="Proteomes" id="UP000663090">
    <property type="component" value="Chromosome"/>
</dbReference>
<dbReference type="PANTHER" id="PTHR11709:SF394">
    <property type="entry name" value="FI03373P-RELATED"/>
    <property type="match status" value="1"/>
</dbReference>
<evidence type="ECO:0000259" key="7">
    <source>
        <dbReference type="Pfam" id="PF07732"/>
    </source>
</evidence>
<feature type="domain" description="Plastocyanin-like" evidence="6">
    <location>
        <begin position="222"/>
        <end position="339"/>
    </location>
</feature>
<dbReference type="Pfam" id="PF07732">
    <property type="entry name" value="Cu-oxidase_3"/>
    <property type="match status" value="1"/>
</dbReference>
<sequence length="457" mass="49780">MTRRSMLASAGATLAGGALLLRANVAHARSAPSAPARRPAAPMRKDWLSPGLPGRDYRPVIVPNGTKLPWKIVDGVKVFHMVAEEVEHEFAPGIQANCWGYNGQVHGPTIEVVEGDRVRFYVTNRLPAPTTVHWHGLILPNGMDGVGGLNQKSIAPGETYLYEFTIRQHGTGMYHSHHDEMTQMALGMVGLFIMHPRRPVGPRVDRDFALLMHEWKVEPGARRPDPNEMTDFNLLTFNAKAFPGTEPLVVQQGERVRIRLGNLSAMDHHPIHLHGYHFRVTETDAGPIPASAQWPETTVLVPVGSTRTFEFVADAPGDWAMHCHMTHHLMNQMGHDLPVVIGVNPGGLDAKVRTLLPGYMTMGQTGMGDMAEMGMPVPKNSIPMMGARGKHDVITMGGMFTVVKVRERLTGDGDPGWYDNPPGTLSVAATSEELSRDGIDVNAVPRAEPASPGGKPG</sequence>
<keyword evidence="5" id="KW-0732">Signal</keyword>
<dbReference type="EMBL" id="CP071091">
    <property type="protein sequence ID" value="QSQ18355.1"/>
    <property type="molecule type" value="Genomic_DNA"/>
</dbReference>
<feature type="chain" id="PRO_5045659152" evidence="5">
    <location>
        <begin position="29"/>
        <end position="457"/>
    </location>
</feature>
<keyword evidence="3" id="KW-0186">Copper</keyword>
<dbReference type="InterPro" id="IPR045087">
    <property type="entry name" value="Cu-oxidase_fam"/>
</dbReference>
<evidence type="ECO:0000256" key="3">
    <source>
        <dbReference type="ARBA" id="ARBA00023008"/>
    </source>
</evidence>
<reference evidence="8 9" key="1">
    <citation type="submission" date="2021-02" db="EMBL/GenBank/DDBJ databases">
        <title>De Novo genome assembly of isolated myxobacteria.</title>
        <authorList>
            <person name="Stevens D.C."/>
        </authorList>
    </citation>
    <scope>NUCLEOTIDE SEQUENCE [LARGE SCALE GENOMIC DNA]</scope>
    <source>
        <strain evidence="8 9">SCHIC003</strain>
    </source>
</reference>
<keyword evidence="9" id="KW-1185">Reference proteome</keyword>
<evidence type="ECO:0000256" key="5">
    <source>
        <dbReference type="SAM" id="SignalP"/>
    </source>
</evidence>
<protein>
    <submittedName>
        <fullName evidence="8">Copper oxidase</fullName>
    </submittedName>
</protein>
<organism evidence="8 9">
    <name type="scientific">Myxococcus landrumensis</name>
    <dbReference type="NCBI Taxonomy" id="2813577"/>
    <lineage>
        <taxon>Bacteria</taxon>
        <taxon>Pseudomonadati</taxon>
        <taxon>Myxococcota</taxon>
        <taxon>Myxococcia</taxon>
        <taxon>Myxococcales</taxon>
        <taxon>Cystobacterineae</taxon>
        <taxon>Myxococcaceae</taxon>
        <taxon>Myxococcus</taxon>
    </lineage>
</organism>
<evidence type="ECO:0000256" key="1">
    <source>
        <dbReference type="ARBA" id="ARBA00022723"/>
    </source>
</evidence>
<feature type="signal peptide" evidence="5">
    <location>
        <begin position="1"/>
        <end position="28"/>
    </location>
</feature>
<evidence type="ECO:0000259" key="6">
    <source>
        <dbReference type="Pfam" id="PF07731"/>
    </source>
</evidence>
<dbReference type="Gene3D" id="2.60.40.420">
    <property type="entry name" value="Cupredoxins - blue copper proteins"/>
    <property type="match status" value="1"/>
</dbReference>
<name>A0ABX7NLA2_9BACT</name>
<evidence type="ECO:0000313" key="9">
    <source>
        <dbReference type="Proteomes" id="UP000663090"/>
    </source>
</evidence>
<dbReference type="CDD" id="cd13860">
    <property type="entry name" value="CuRO_1_2dMco_1"/>
    <property type="match status" value="1"/>
</dbReference>
<dbReference type="InterPro" id="IPR008972">
    <property type="entry name" value="Cupredoxin"/>
</dbReference>
<accession>A0ABX7NLA2</accession>
<dbReference type="Pfam" id="PF07731">
    <property type="entry name" value="Cu-oxidase_2"/>
    <property type="match status" value="1"/>
</dbReference>
<dbReference type="InterPro" id="IPR011706">
    <property type="entry name" value="Cu-oxidase_C"/>
</dbReference>
<feature type="region of interest" description="Disordered" evidence="4">
    <location>
        <begin position="433"/>
        <end position="457"/>
    </location>
</feature>
<evidence type="ECO:0000256" key="4">
    <source>
        <dbReference type="SAM" id="MobiDB-lite"/>
    </source>
</evidence>
<keyword evidence="1" id="KW-0479">Metal-binding</keyword>
<dbReference type="InterPro" id="IPR011707">
    <property type="entry name" value="Cu-oxidase-like_N"/>
</dbReference>
<dbReference type="SUPFAM" id="SSF49503">
    <property type="entry name" value="Cupredoxins"/>
    <property type="match status" value="2"/>
</dbReference>
<dbReference type="PANTHER" id="PTHR11709">
    <property type="entry name" value="MULTI-COPPER OXIDASE"/>
    <property type="match status" value="1"/>
</dbReference>
<evidence type="ECO:0000313" key="8">
    <source>
        <dbReference type="EMBL" id="QSQ18355.1"/>
    </source>
</evidence>
<evidence type="ECO:0000256" key="2">
    <source>
        <dbReference type="ARBA" id="ARBA00023002"/>
    </source>
</evidence>
<feature type="domain" description="Plastocyanin-like" evidence="7">
    <location>
        <begin position="86"/>
        <end position="197"/>
    </location>
</feature>